<protein>
    <submittedName>
        <fullName evidence="2">Uncharacterized protein</fullName>
    </submittedName>
</protein>
<dbReference type="Proteomes" id="UP000681967">
    <property type="component" value="Unassembled WGS sequence"/>
</dbReference>
<comment type="caution">
    <text evidence="2">The sequence shown here is derived from an EMBL/GenBank/DDBJ whole genome shotgun (WGS) entry which is preliminary data.</text>
</comment>
<evidence type="ECO:0000313" key="3">
    <source>
        <dbReference type="Proteomes" id="UP000681967"/>
    </source>
</evidence>
<feature type="compositionally biased region" description="Polar residues" evidence="1">
    <location>
        <begin position="91"/>
        <end position="100"/>
    </location>
</feature>
<proteinExistence type="predicted"/>
<organism evidence="2 3">
    <name type="scientific">Rotaria magnacalcarata</name>
    <dbReference type="NCBI Taxonomy" id="392030"/>
    <lineage>
        <taxon>Eukaryota</taxon>
        <taxon>Metazoa</taxon>
        <taxon>Spiralia</taxon>
        <taxon>Gnathifera</taxon>
        <taxon>Rotifera</taxon>
        <taxon>Eurotatoria</taxon>
        <taxon>Bdelloidea</taxon>
        <taxon>Philodinida</taxon>
        <taxon>Philodinidae</taxon>
        <taxon>Rotaria</taxon>
    </lineage>
</organism>
<dbReference type="EMBL" id="CAJOBH010240991">
    <property type="protein sequence ID" value="CAF5109205.1"/>
    <property type="molecule type" value="Genomic_DNA"/>
</dbReference>
<sequence length="114" mass="13054">MNEFFCEWCKCVTKKFKYTLTQQSSTAKYKVLRPRWFSPGMIFLGFLAKSPHLQLLTEDEYRKLMTEMPAALKALRGNTLDNKESSVIKARSNSASSIPTISVRKHSRSSTNIT</sequence>
<reference evidence="2" key="1">
    <citation type="submission" date="2021-02" db="EMBL/GenBank/DDBJ databases">
        <authorList>
            <person name="Nowell W R."/>
        </authorList>
    </citation>
    <scope>NUCLEOTIDE SEQUENCE</scope>
</reference>
<accession>A0A8S3FAZ0</accession>
<feature type="region of interest" description="Disordered" evidence="1">
    <location>
        <begin position="82"/>
        <end position="114"/>
    </location>
</feature>
<gene>
    <name evidence="2" type="ORF">BYL167_LOCUS65438</name>
</gene>
<evidence type="ECO:0000313" key="2">
    <source>
        <dbReference type="EMBL" id="CAF5109205.1"/>
    </source>
</evidence>
<name>A0A8S3FAZ0_9BILA</name>
<dbReference type="AlphaFoldDB" id="A0A8S3FAZ0"/>
<evidence type="ECO:0000256" key="1">
    <source>
        <dbReference type="SAM" id="MobiDB-lite"/>
    </source>
</evidence>